<dbReference type="PROSITE" id="PS50191">
    <property type="entry name" value="CRAL_TRIO"/>
    <property type="match status" value="1"/>
</dbReference>
<dbReference type="Proteomes" id="UP000252139">
    <property type="component" value="Unassembled WGS sequence"/>
</dbReference>
<feature type="domain" description="CRAL-TRIO" evidence="2">
    <location>
        <begin position="142"/>
        <end position="294"/>
    </location>
</feature>
<dbReference type="SUPFAM" id="SSF52087">
    <property type="entry name" value="CRAL/TRIO domain"/>
    <property type="match status" value="1"/>
</dbReference>
<accession>A0A367IXI9</accession>
<sequence length="315" mass="36522">MNLFKFNNNNNNTKSSAASTKSSVTATTVDLGPMTQEPILTPPTDYQPVLNNPLDEEQKKKVDALMEYVESIMLPKEHEYYPNERGFLTEATAKRYLRARKWDLEAAKTMLENSIKWRREFRPDQLDPEMIRPEAETGKMYYNGYDKTGKPLWIMKPRNENSKDSDRQIRHVVFNLERGIRLMPPQVEKVSIVVDFKGSSITSNPSASTCKKFIDILANHYPERLGVAFFVNSPWFFLTTFKMVAPFMDPVTRNKIKFIDEDTNKNSQDVICMEDCISSEQIEASLGGKFNFNFDIDTYWDALLKRTDKEVIEYL</sequence>
<dbReference type="AlphaFoldDB" id="A0A367IXI9"/>
<dbReference type="InterPro" id="IPR036273">
    <property type="entry name" value="CRAL/TRIO_N_dom_sf"/>
</dbReference>
<dbReference type="InterPro" id="IPR001251">
    <property type="entry name" value="CRAL-TRIO_dom"/>
</dbReference>
<dbReference type="SUPFAM" id="SSF46938">
    <property type="entry name" value="CRAL/TRIO N-terminal domain"/>
    <property type="match status" value="1"/>
</dbReference>
<dbReference type="EMBL" id="PJQL01003028">
    <property type="protein sequence ID" value="RCH82398.1"/>
    <property type="molecule type" value="Genomic_DNA"/>
</dbReference>
<feature type="compositionally biased region" description="Low complexity" evidence="1">
    <location>
        <begin position="7"/>
        <end position="24"/>
    </location>
</feature>
<proteinExistence type="predicted"/>
<protein>
    <recommendedName>
        <fullName evidence="2">CRAL-TRIO domain-containing protein</fullName>
    </recommendedName>
</protein>
<evidence type="ECO:0000259" key="2">
    <source>
        <dbReference type="PROSITE" id="PS50191"/>
    </source>
</evidence>
<feature type="region of interest" description="Disordered" evidence="1">
    <location>
        <begin position="1"/>
        <end position="24"/>
    </location>
</feature>
<organism evidence="3 4">
    <name type="scientific">Rhizopus azygosporus</name>
    <name type="common">Rhizopus microsporus var. azygosporus</name>
    <dbReference type="NCBI Taxonomy" id="86630"/>
    <lineage>
        <taxon>Eukaryota</taxon>
        <taxon>Fungi</taxon>
        <taxon>Fungi incertae sedis</taxon>
        <taxon>Mucoromycota</taxon>
        <taxon>Mucoromycotina</taxon>
        <taxon>Mucoromycetes</taxon>
        <taxon>Mucorales</taxon>
        <taxon>Mucorineae</taxon>
        <taxon>Rhizopodaceae</taxon>
        <taxon>Rhizopus</taxon>
    </lineage>
</organism>
<evidence type="ECO:0000313" key="4">
    <source>
        <dbReference type="Proteomes" id="UP000252139"/>
    </source>
</evidence>
<dbReference type="CDD" id="cd00170">
    <property type="entry name" value="SEC14"/>
    <property type="match status" value="1"/>
</dbReference>
<dbReference type="InterPro" id="IPR036865">
    <property type="entry name" value="CRAL-TRIO_dom_sf"/>
</dbReference>
<dbReference type="Pfam" id="PF03765">
    <property type="entry name" value="CRAL_TRIO_N"/>
    <property type="match status" value="1"/>
</dbReference>
<evidence type="ECO:0000313" key="3">
    <source>
        <dbReference type="EMBL" id="RCH82398.1"/>
    </source>
</evidence>
<comment type="caution">
    <text evidence="3">The sequence shown here is derived from an EMBL/GenBank/DDBJ whole genome shotgun (WGS) entry which is preliminary data.</text>
</comment>
<dbReference type="PANTHER" id="PTHR45824:SF29">
    <property type="entry name" value="GH16843P"/>
    <property type="match status" value="1"/>
</dbReference>
<dbReference type="SMART" id="SM01100">
    <property type="entry name" value="CRAL_TRIO_N"/>
    <property type="match status" value="1"/>
</dbReference>
<dbReference type="InterPro" id="IPR052578">
    <property type="entry name" value="PI_Transfer_CRAL-TRIO"/>
</dbReference>
<reference evidence="3 4" key="1">
    <citation type="journal article" date="2018" name="G3 (Bethesda)">
        <title>Phylogenetic and Phylogenomic Definition of Rhizopus Species.</title>
        <authorList>
            <person name="Gryganskyi A.P."/>
            <person name="Golan J."/>
            <person name="Dolatabadi S."/>
            <person name="Mondo S."/>
            <person name="Robb S."/>
            <person name="Idnurm A."/>
            <person name="Muszewska A."/>
            <person name="Steczkiewicz K."/>
            <person name="Masonjones S."/>
            <person name="Liao H.L."/>
            <person name="Gajdeczka M.T."/>
            <person name="Anike F."/>
            <person name="Vuek A."/>
            <person name="Anishchenko I.M."/>
            <person name="Voigt K."/>
            <person name="de Hoog G.S."/>
            <person name="Smith M.E."/>
            <person name="Heitman J."/>
            <person name="Vilgalys R."/>
            <person name="Stajich J.E."/>
        </authorList>
    </citation>
    <scope>NUCLEOTIDE SEQUENCE [LARGE SCALE GENOMIC DNA]</scope>
    <source>
        <strain evidence="3 4">CBS 357.93</strain>
    </source>
</reference>
<dbReference type="Gene3D" id="3.40.525.10">
    <property type="entry name" value="CRAL-TRIO lipid binding domain"/>
    <property type="match status" value="1"/>
</dbReference>
<evidence type="ECO:0000256" key="1">
    <source>
        <dbReference type="SAM" id="MobiDB-lite"/>
    </source>
</evidence>
<dbReference type="SMART" id="SM00516">
    <property type="entry name" value="SEC14"/>
    <property type="match status" value="1"/>
</dbReference>
<keyword evidence="4" id="KW-1185">Reference proteome</keyword>
<dbReference type="GO" id="GO:0008526">
    <property type="term" value="F:phosphatidylinositol transfer activity"/>
    <property type="evidence" value="ECO:0007669"/>
    <property type="project" value="TreeGrafter"/>
</dbReference>
<gene>
    <name evidence="3" type="ORF">CU097_004314</name>
</gene>
<dbReference type="PANTHER" id="PTHR45824">
    <property type="entry name" value="GH16843P"/>
    <property type="match status" value="1"/>
</dbReference>
<dbReference type="InterPro" id="IPR011074">
    <property type="entry name" value="CRAL/TRIO_N_dom"/>
</dbReference>
<dbReference type="OrthoDB" id="75724at2759"/>
<name>A0A367IXI9_RHIAZ</name>
<dbReference type="STRING" id="86630.A0A367IXI9"/>
<dbReference type="Pfam" id="PF00650">
    <property type="entry name" value="CRAL_TRIO"/>
    <property type="match status" value="1"/>
</dbReference>